<feature type="domain" description="Phospholipase/carboxylesterase/thioesterase" evidence="3">
    <location>
        <begin position="6"/>
        <end position="206"/>
    </location>
</feature>
<reference evidence="4" key="2">
    <citation type="submission" date="2021-01" db="EMBL/GenBank/DDBJ databases">
        <authorList>
            <person name="Kang M."/>
        </authorList>
    </citation>
    <scope>NUCLEOTIDE SEQUENCE</scope>
    <source>
        <strain evidence="4">KACC 17527</strain>
    </source>
</reference>
<evidence type="ECO:0000256" key="1">
    <source>
        <dbReference type="ARBA" id="ARBA00006499"/>
    </source>
</evidence>
<dbReference type="RefSeq" id="WP_201166095.1">
    <property type="nucleotide sequence ID" value="NZ_JAEPWM010000001.1"/>
</dbReference>
<dbReference type="InterPro" id="IPR029058">
    <property type="entry name" value="AB_hydrolase_fold"/>
</dbReference>
<dbReference type="InterPro" id="IPR050565">
    <property type="entry name" value="LYPA1-2/EST-like"/>
</dbReference>
<keyword evidence="5" id="KW-1185">Reference proteome</keyword>
<evidence type="ECO:0000259" key="3">
    <source>
        <dbReference type="Pfam" id="PF02230"/>
    </source>
</evidence>
<gene>
    <name evidence="4" type="primary">ypfH</name>
    <name evidence="4" type="ORF">JJB11_01295</name>
</gene>
<dbReference type="Gene3D" id="3.40.50.1820">
    <property type="entry name" value="alpha/beta hydrolase"/>
    <property type="match status" value="1"/>
</dbReference>
<dbReference type="InterPro" id="IPR003140">
    <property type="entry name" value="PLipase/COase/thioEstase"/>
</dbReference>
<keyword evidence="2" id="KW-0378">Hydrolase</keyword>
<dbReference type="EMBL" id="JAEPWM010000001">
    <property type="protein sequence ID" value="MBK6004711.1"/>
    <property type="molecule type" value="Genomic_DNA"/>
</dbReference>
<protein>
    <submittedName>
        <fullName evidence="4">Esterase</fullName>
    </submittedName>
</protein>
<proteinExistence type="inferred from homology"/>
<sequence>MHDASIVVARPAAANLLVLLFHGVGSSAANLVPLGEAIAQARPDAMVASVDAPQASTLGSGREWFSVLGVTEQNRPARIERAMPSFLQAIAHWQQAAGIAPEQTVLVGFSQGAILALESTQVQGPLAAGRVIALAGRFAQPVRRAPAGVQFHLIHGEADNVVPARFSVEAAAALQAHGAQVTLDLLPGLGHGIDARAVGLVQRSIASR</sequence>
<dbReference type="Proteomes" id="UP000630528">
    <property type="component" value="Unassembled WGS sequence"/>
</dbReference>
<dbReference type="NCBIfam" id="NF008525">
    <property type="entry name" value="PRK11460.1"/>
    <property type="match status" value="1"/>
</dbReference>
<accession>A0A934TPR7</accession>
<comment type="caution">
    <text evidence="4">The sequence shown here is derived from an EMBL/GenBank/DDBJ whole genome shotgun (WGS) entry which is preliminary data.</text>
</comment>
<dbReference type="GO" id="GO:0016787">
    <property type="term" value="F:hydrolase activity"/>
    <property type="evidence" value="ECO:0007669"/>
    <property type="project" value="UniProtKB-KW"/>
</dbReference>
<comment type="similarity">
    <text evidence="1">Belongs to the AB hydrolase superfamily. AB hydrolase 2 family.</text>
</comment>
<evidence type="ECO:0000313" key="4">
    <source>
        <dbReference type="EMBL" id="MBK6004711.1"/>
    </source>
</evidence>
<reference evidence="4" key="1">
    <citation type="journal article" date="2012" name="J. Microbiol. Biotechnol.">
        <title>Ramlibacter ginsenosidimutans sp. nov., with ginsenoside-converting activity.</title>
        <authorList>
            <person name="Wang L."/>
            <person name="An D.S."/>
            <person name="Kim S.G."/>
            <person name="Jin F.X."/>
            <person name="Kim S.C."/>
            <person name="Lee S.T."/>
            <person name="Im W.T."/>
        </authorList>
    </citation>
    <scope>NUCLEOTIDE SEQUENCE</scope>
    <source>
        <strain evidence="4">KACC 17527</strain>
    </source>
</reference>
<dbReference type="Pfam" id="PF02230">
    <property type="entry name" value="Abhydrolase_2"/>
    <property type="match status" value="1"/>
</dbReference>
<dbReference type="PANTHER" id="PTHR10655:SF17">
    <property type="entry name" value="LYSOPHOSPHOLIPASE-LIKE PROTEIN 1"/>
    <property type="match status" value="1"/>
</dbReference>
<dbReference type="SUPFAM" id="SSF53474">
    <property type="entry name" value="alpha/beta-Hydrolases"/>
    <property type="match status" value="1"/>
</dbReference>
<evidence type="ECO:0000313" key="5">
    <source>
        <dbReference type="Proteomes" id="UP000630528"/>
    </source>
</evidence>
<evidence type="ECO:0000256" key="2">
    <source>
        <dbReference type="ARBA" id="ARBA00022801"/>
    </source>
</evidence>
<name>A0A934TPR7_9BURK</name>
<dbReference type="PANTHER" id="PTHR10655">
    <property type="entry name" value="LYSOPHOSPHOLIPASE-RELATED"/>
    <property type="match status" value="1"/>
</dbReference>
<dbReference type="AlphaFoldDB" id="A0A934TPR7"/>
<organism evidence="4 5">
    <name type="scientific">Ramlibacter ginsenosidimutans</name>
    <dbReference type="NCBI Taxonomy" id="502333"/>
    <lineage>
        <taxon>Bacteria</taxon>
        <taxon>Pseudomonadati</taxon>
        <taxon>Pseudomonadota</taxon>
        <taxon>Betaproteobacteria</taxon>
        <taxon>Burkholderiales</taxon>
        <taxon>Comamonadaceae</taxon>
        <taxon>Ramlibacter</taxon>
    </lineage>
</organism>